<protein>
    <submittedName>
        <fullName evidence="2">Sporulation initiation factor Spo0A C-terminal domain-containing protein</fullName>
    </submittedName>
</protein>
<dbReference type="InterPro" id="IPR014879">
    <property type="entry name" value="Spo0A_C"/>
</dbReference>
<organism evidence="2 3">
    <name type="scientific">Alitiscatomonas aceti</name>
    <dbReference type="NCBI Taxonomy" id="2981724"/>
    <lineage>
        <taxon>Bacteria</taxon>
        <taxon>Bacillati</taxon>
        <taxon>Bacillota</taxon>
        <taxon>Clostridia</taxon>
        <taxon>Lachnospirales</taxon>
        <taxon>Lachnospiraceae</taxon>
        <taxon>Alitiscatomonas</taxon>
    </lineage>
</organism>
<keyword evidence="2" id="KW-0648">Protein biosynthesis</keyword>
<dbReference type="SUPFAM" id="SSF46894">
    <property type="entry name" value="C-terminal effector domain of the bipartite response regulators"/>
    <property type="match status" value="1"/>
</dbReference>
<proteinExistence type="predicted"/>
<dbReference type="EMBL" id="JAOQJF010000012">
    <property type="protein sequence ID" value="MCU6799847.1"/>
    <property type="molecule type" value="Genomic_DNA"/>
</dbReference>
<sequence length="116" mass="13746">MKNYRQLIHEDIRNLGIADNFLGEECLYLALDILKDNPMRLCCISKSMYFDMADAMDTTTICIERNLRTFIAKLWKTDNHRYLDKIAGRHLVSKPTNKAFLDMMRLYWCEGDEDEE</sequence>
<dbReference type="Pfam" id="PF08769">
    <property type="entry name" value="Spo0A_C"/>
    <property type="match status" value="1"/>
</dbReference>
<dbReference type="Proteomes" id="UP001652395">
    <property type="component" value="Unassembled WGS sequence"/>
</dbReference>
<evidence type="ECO:0000259" key="1">
    <source>
        <dbReference type="Pfam" id="PF08769"/>
    </source>
</evidence>
<dbReference type="RefSeq" id="WP_215653426.1">
    <property type="nucleotide sequence ID" value="NZ_JAOQJF010000012.1"/>
</dbReference>
<dbReference type="InterPro" id="IPR016032">
    <property type="entry name" value="Sig_transdc_resp-reg_C-effctor"/>
</dbReference>
<dbReference type="InterPro" id="IPR036388">
    <property type="entry name" value="WH-like_DNA-bd_sf"/>
</dbReference>
<name>A0ABT2UZ02_9FIRM</name>
<evidence type="ECO:0000313" key="2">
    <source>
        <dbReference type="EMBL" id="MCU6799847.1"/>
    </source>
</evidence>
<dbReference type="GO" id="GO:0003743">
    <property type="term" value="F:translation initiation factor activity"/>
    <property type="evidence" value="ECO:0007669"/>
    <property type="project" value="UniProtKB-KW"/>
</dbReference>
<gene>
    <name evidence="2" type="ORF">OCV69_07850</name>
</gene>
<evidence type="ECO:0000313" key="3">
    <source>
        <dbReference type="Proteomes" id="UP001652395"/>
    </source>
</evidence>
<accession>A0ABT2UZ02</accession>
<dbReference type="Gene3D" id="1.10.10.10">
    <property type="entry name" value="Winged helix-like DNA-binding domain superfamily/Winged helix DNA-binding domain"/>
    <property type="match status" value="1"/>
</dbReference>
<keyword evidence="3" id="KW-1185">Reference proteome</keyword>
<reference evidence="2 3" key="1">
    <citation type="journal article" date="2021" name="ISME Commun">
        <title>Automated analysis of genomic sequences facilitates high-throughput and comprehensive description of bacteria.</title>
        <authorList>
            <person name="Hitch T.C.A."/>
        </authorList>
    </citation>
    <scope>NUCLEOTIDE SEQUENCE [LARGE SCALE GENOMIC DNA]</scope>
    <source>
        <strain evidence="3">f_CCE</strain>
    </source>
</reference>
<comment type="caution">
    <text evidence="2">The sequence shown here is derived from an EMBL/GenBank/DDBJ whole genome shotgun (WGS) entry which is preliminary data.</text>
</comment>
<feature type="domain" description="Sporulation initiation factor Spo0A C-terminal" evidence="1">
    <location>
        <begin position="8"/>
        <end position="104"/>
    </location>
</feature>
<keyword evidence="2" id="KW-0396">Initiation factor</keyword>